<evidence type="ECO:0000313" key="1">
    <source>
        <dbReference type="EMBL" id="OGZ13625.1"/>
    </source>
</evidence>
<reference evidence="1 2" key="1">
    <citation type="journal article" date="2016" name="Nat. Commun.">
        <title>Thousands of microbial genomes shed light on interconnected biogeochemical processes in an aquifer system.</title>
        <authorList>
            <person name="Anantharaman K."/>
            <person name="Brown C.T."/>
            <person name="Hug L.A."/>
            <person name="Sharon I."/>
            <person name="Castelle C.J."/>
            <person name="Probst A.J."/>
            <person name="Thomas B.C."/>
            <person name="Singh A."/>
            <person name="Wilkins M.J."/>
            <person name="Karaoz U."/>
            <person name="Brodie E.L."/>
            <person name="Williams K.H."/>
            <person name="Hubbard S.S."/>
            <person name="Banfield J.F."/>
        </authorList>
    </citation>
    <scope>NUCLEOTIDE SEQUENCE [LARGE SCALE GENOMIC DNA]</scope>
</reference>
<organism evidence="1 2">
    <name type="scientific">Candidatus Lloydbacteria bacterium RIFCSPLOWO2_01_FULL_50_20</name>
    <dbReference type="NCBI Taxonomy" id="1798665"/>
    <lineage>
        <taxon>Bacteria</taxon>
        <taxon>Candidatus Lloydiibacteriota</taxon>
    </lineage>
</organism>
<protein>
    <submittedName>
        <fullName evidence="1">Uncharacterized protein</fullName>
    </submittedName>
</protein>
<dbReference type="AlphaFoldDB" id="A0A1G2DIZ1"/>
<evidence type="ECO:0000313" key="2">
    <source>
        <dbReference type="Proteomes" id="UP000178534"/>
    </source>
</evidence>
<dbReference type="Proteomes" id="UP000178534">
    <property type="component" value="Unassembled WGS sequence"/>
</dbReference>
<accession>A0A1G2DIZ1</accession>
<comment type="caution">
    <text evidence="1">The sequence shown here is derived from an EMBL/GenBank/DDBJ whole genome shotgun (WGS) entry which is preliminary data.</text>
</comment>
<sequence>MKSVRIEPVNAAGKTLFAIDVVCDCGRNGLEKVETGDMSFRHLAGVGASHTAPYTLRCTCGRTYQVASQVNHIHVHQLDHTGR</sequence>
<gene>
    <name evidence="1" type="ORF">A2942_04750</name>
</gene>
<name>A0A1G2DIZ1_9BACT</name>
<proteinExistence type="predicted"/>
<dbReference type="EMBL" id="MHLP01000006">
    <property type="protein sequence ID" value="OGZ13625.1"/>
    <property type="molecule type" value="Genomic_DNA"/>
</dbReference>